<keyword evidence="2" id="KW-0378">Hydrolase</keyword>
<accession>A0A1I4PQG0</accession>
<organism evidence="2 3">
    <name type="scientific">Methylobacterium pseudosasicola</name>
    <dbReference type="NCBI Taxonomy" id="582667"/>
    <lineage>
        <taxon>Bacteria</taxon>
        <taxon>Pseudomonadati</taxon>
        <taxon>Pseudomonadota</taxon>
        <taxon>Alphaproteobacteria</taxon>
        <taxon>Hyphomicrobiales</taxon>
        <taxon>Methylobacteriaceae</taxon>
        <taxon>Methylobacterium</taxon>
    </lineage>
</organism>
<keyword evidence="3" id="KW-1185">Reference proteome</keyword>
<dbReference type="GO" id="GO:0016787">
    <property type="term" value="F:hydrolase activity"/>
    <property type="evidence" value="ECO:0007669"/>
    <property type="project" value="UniProtKB-KW"/>
</dbReference>
<dbReference type="PANTHER" id="PTHR35563:SF2">
    <property type="entry name" value="BARREL METAL-DEPENDENT HYDROLASE, PUTATIVE (AFU_ORTHOLOGUE AFUA_1G16240)-RELATED"/>
    <property type="match status" value="1"/>
</dbReference>
<dbReference type="Proteomes" id="UP000199048">
    <property type="component" value="Unassembled WGS sequence"/>
</dbReference>
<feature type="domain" description="Amidohydrolase-related" evidence="1">
    <location>
        <begin position="2"/>
        <end position="130"/>
    </location>
</feature>
<dbReference type="AlphaFoldDB" id="A0A1I4PQG0"/>
<dbReference type="STRING" id="582667.SAMN05192568_10262"/>
<evidence type="ECO:0000259" key="1">
    <source>
        <dbReference type="Pfam" id="PF04909"/>
    </source>
</evidence>
<dbReference type="SUPFAM" id="SSF51556">
    <property type="entry name" value="Metallo-dependent hydrolases"/>
    <property type="match status" value="1"/>
</dbReference>
<dbReference type="Pfam" id="PF04909">
    <property type="entry name" value="Amidohydro_2"/>
    <property type="match status" value="1"/>
</dbReference>
<protein>
    <submittedName>
        <fullName evidence="2">Amidohydrolase</fullName>
    </submittedName>
</protein>
<dbReference type="InterPro" id="IPR006680">
    <property type="entry name" value="Amidohydro-rel"/>
</dbReference>
<evidence type="ECO:0000313" key="3">
    <source>
        <dbReference type="Proteomes" id="UP000199048"/>
    </source>
</evidence>
<proteinExistence type="predicted"/>
<dbReference type="PANTHER" id="PTHR35563">
    <property type="entry name" value="BARREL METAL-DEPENDENT HYDROLASE, PUTATIVE (AFU_ORTHOLOGUE AFUA_1G16240)-RELATED"/>
    <property type="match status" value="1"/>
</dbReference>
<dbReference type="InterPro" id="IPR052358">
    <property type="entry name" value="Aro_Compnd_Degr_Hydrolases"/>
</dbReference>
<reference evidence="3" key="1">
    <citation type="submission" date="2016-10" db="EMBL/GenBank/DDBJ databases">
        <authorList>
            <person name="Varghese N."/>
            <person name="Submissions S."/>
        </authorList>
    </citation>
    <scope>NUCLEOTIDE SEQUENCE [LARGE SCALE GENOMIC DNA]</scope>
    <source>
        <strain evidence="3">BL36</strain>
    </source>
</reference>
<dbReference type="EMBL" id="FOTK01000026">
    <property type="protein sequence ID" value="SFM30131.1"/>
    <property type="molecule type" value="Genomic_DNA"/>
</dbReference>
<dbReference type="Gene3D" id="3.20.20.140">
    <property type="entry name" value="Metal-dependent hydrolases"/>
    <property type="match status" value="1"/>
</dbReference>
<dbReference type="InterPro" id="IPR032466">
    <property type="entry name" value="Metal_Hydrolase"/>
</dbReference>
<sequence>MVEAESLLARLPVRIAFDHMGRVAQPGGVEDPSFATLSCLLGRGKTWIKLSGPYLNTRQGGPDYPDASAVARELVRIAPERMVWGSDWPHATETTKPDDAQLFDLLRVWAPDEGVRRRILIQNPAELYDFPSVT</sequence>
<evidence type="ECO:0000313" key="2">
    <source>
        <dbReference type="EMBL" id="SFM30131.1"/>
    </source>
</evidence>
<name>A0A1I4PQG0_9HYPH</name>
<gene>
    <name evidence="2" type="ORF">SAMN05192568_10262</name>
</gene>